<dbReference type="Proteomes" id="UP000265703">
    <property type="component" value="Unassembled WGS sequence"/>
</dbReference>
<comment type="caution">
    <text evidence="2">The sequence shown here is derived from an EMBL/GenBank/DDBJ whole genome shotgun (WGS) entry which is preliminary data.</text>
</comment>
<organism evidence="2 3">
    <name type="scientific">Glomus cerebriforme</name>
    <dbReference type="NCBI Taxonomy" id="658196"/>
    <lineage>
        <taxon>Eukaryota</taxon>
        <taxon>Fungi</taxon>
        <taxon>Fungi incertae sedis</taxon>
        <taxon>Mucoromycota</taxon>
        <taxon>Glomeromycotina</taxon>
        <taxon>Glomeromycetes</taxon>
        <taxon>Glomerales</taxon>
        <taxon>Glomeraceae</taxon>
        <taxon>Glomus</taxon>
    </lineage>
</organism>
<evidence type="ECO:0000313" key="3">
    <source>
        <dbReference type="Proteomes" id="UP000265703"/>
    </source>
</evidence>
<protein>
    <submittedName>
        <fullName evidence="2">Uncharacterized protein</fullName>
    </submittedName>
</protein>
<keyword evidence="1" id="KW-1133">Transmembrane helix</keyword>
<evidence type="ECO:0000313" key="2">
    <source>
        <dbReference type="EMBL" id="RIA91198.1"/>
    </source>
</evidence>
<gene>
    <name evidence="2" type="ORF">C1645_127519</name>
</gene>
<name>A0A397SYQ6_9GLOM</name>
<keyword evidence="1" id="KW-0472">Membrane</keyword>
<dbReference type="OrthoDB" id="10265193at2759"/>
<dbReference type="EMBL" id="QKYT01000159">
    <property type="protein sequence ID" value="RIA91198.1"/>
    <property type="molecule type" value="Genomic_DNA"/>
</dbReference>
<keyword evidence="3" id="KW-1185">Reference proteome</keyword>
<keyword evidence="1" id="KW-0812">Transmembrane</keyword>
<dbReference type="STRING" id="658196.A0A397SYQ6"/>
<reference evidence="2 3" key="1">
    <citation type="submission" date="2018-06" db="EMBL/GenBank/DDBJ databases">
        <title>Comparative genomics reveals the genomic features of Rhizophagus irregularis, R. cerebriforme, R. diaphanum and Gigaspora rosea, and their symbiotic lifestyle signature.</title>
        <authorList>
            <person name="Morin E."/>
            <person name="San Clemente H."/>
            <person name="Chen E.C.H."/>
            <person name="De La Providencia I."/>
            <person name="Hainaut M."/>
            <person name="Kuo A."/>
            <person name="Kohler A."/>
            <person name="Murat C."/>
            <person name="Tang N."/>
            <person name="Roy S."/>
            <person name="Loubradou J."/>
            <person name="Henrissat B."/>
            <person name="Grigoriev I.V."/>
            <person name="Corradi N."/>
            <person name="Roux C."/>
            <person name="Martin F.M."/>
        </authorList>
    </citation>
    <scope>NUCLEOTIDE SEQUENCE [LARGE SCALE GENOMIC DNA]</scope>
    <source>
        <strain evidence="2 3">DAOM 227022</strain>
    </source>
</reference>
<sequence length="149" mass="17191">MQTKIFESLDRLHEIVQKPGGVKYNDKYYADEASRTEHHLAVISQKLDKVIASISSLESRISRLSVGSSDYAIKDLRDNIMGRIEAMDNRIAGHFYQTQRSFQEANKSREKESTTSIWLYITLFTVFAVAIGSFVLYQTKKEMNQKKFI</sequence>
<dbReference type="AlphaFoldDB" id="A0A397SYQ6"/>
<proteinExistence type="predicted"/>
<accession>A0A397SYQ6</accession>
<feature type="transmembrane region" description="Helical" evidence="1">
    <location>
        <begin position="117"/>
        <end position="137"/>
    </location>
</feature>
<evidence type="ECO:0000256" key="1">
    <source>
        <dbReference type="SAM" id="Phobius"/>
    </source>
</evidence>